<dbReference type="Proteomes" id="UP001139157">
    <property type="component" value="Unassembled WGS sequence"/>
</dbReference>
<reference evidence="2" key="1">
    <citation type="submission" date="2022-06" db="EMBL/GenBank/DDBJ databases">
        <title>Novel species in genus nocardia.</title>
        <authorList>
            <person name="Li F."/>
        </authorList>
    </citation>
    <scope>NUCLEOTIDE SEQUENCE</scope>
    <source>
        <strain evidence="2">CDC141</strain>
    </source>
</reference>
<proteinExistence type="predicted"/>
<evidence type="ECO:0000256" key="1">
    <source>
        <dbReference type="SAM" id="Phobius"/>
    </source>
</evidence>
<keyword evidence="1" id="KW-0812">Transmembrane</keyword>
<dbReference type="RefSeq" id="WP_251917356.1">
    <property type="nucleotide sequence ID" value="NZ_JAMRXG010000018.1"/>
</dbReference>
<evidence type="ECO:0000313" key="3">
    <source>
        <dbReference type="Proteomes" id="UP001139157"/>
    </source>
</evidence>
<accession>A0A9X2IZY2</accession>
<comment type="caution">
    <text evidence="2">The sequence shown here is derived from an EMBL/GenBank/DDBJ whole genome shotgun (WGS) entry which is preliminary data.</text>
</comment>
<keyword evidence="1" id="KW-0472">Membrane</keyword>
<sequence length="87" mass="9916">MNQVILTTAIAVVLISVIVAAVSFWAMRRARLSRSHAELIAQHWTTWTIEDCEDWLNCDCGQKFSTPRRWADHVTALCQTGSSEVRR</sequence>
<gene>
    <name evidence="2" type="ORF">NDR86_30850</name>
</gene>
<feature type="transmembrane region" description="Helical" evidence="1">
    <location>
        <begin position="6"/>
        <end position="26"/>
    </location>
</feature>
<organism evidence="2 3">
    <name type="scientific">Nocardia pulmonis</name>
    <dbReference type="NCBI Taxonomy" id="2951408"/>
    <lineage>
        <taxon>Bacteria</taxon>
        <taxon>Bacillati</taxon>
        <taxon>Actinomycetota</taxon>
        <taxon>Actinomycetes</taxon>
        <taxon>Mycobacteriales</taxon>
        <taxon>Nocardiaceae</taxon>
        <taxon>Nocardia</taxon>
    </lineage>
</organism>
<dbReference type="EMBL" id="JAMRXG010000018">
    <property type="protein sequence ID" value="MCM6777893.1"/>
    <property type="molecule type" value="Genomic_DNA"/>
</dbReference>
<name>A0A9X2IZY2_9NOCA</name>
<dbReference type="AlphaFoldDB" id="A0A9X2IZY2"/>
<protein>
    <submittedName>
        <fullName evidence="2">Uncharacterized protein</fullName>
    </submittedName>
</protein>
<keyword evidence="1" id="KW-1133">Transmembrane helix</keyword>
<evidence type="ECO:0000313" key="2">
    <source>
        <dbReference type="EMBL" id="MCM6777893.1"/>
    </source>
</evidence>
<keyword evidence="3" id="KW-1185">Reference proteome</keyword>